<comment type="caution">
    <text evidence="4">The sequence shown here is derived from an EMBL/GenBank/DDBJ whole genome shotgun (WGS) entry which is preliminary data.</text>
</comment>
<sequence length="156" mass="17336">MAAPPRLTLRISGLGHSLTIREDASATVDDLKARISQTTEIPPCYQRLLARGLSLEDGHSTLDDIGLKDRTKIMLLHSPEYAQEKEGYEKLQAVAQEIQELQDNISDNSLQPKVISELVTRICCKLDAIDTAGSANLRLQRKELLQKAERLEADNS</sequence>
<dbReference type="Proteomes" id="UP001153069">
    <property type="component" value="Unassembled WGS sequence"/>
</dbReference>
<proteinExistence type="predicted"/>
<dbReference type="PROSITE" id="PS50053">
    <property type="entry name" value="UBIQUITIN_2"/>
    <property type="match status" value="1"/>
</dbReference>
<keyword evidence="1" id="KW-0143">Chaperone</keyword>
<dbReference type="InterPro" id="IPR039773">
    <property type="entry name" value="BAG_chaperone_regulator"/>
</dbReference>
<dbReference type="InterPro" id="IPR000626">
    <property type="entry name" value="Ubiquitin-like_dom"/>
</dbReference>
<dbReference type="InterPro" id="IPR036533">
    <property type="entry name" value="BAG_dom_sf"/>
</dbReference>
<dbReference type="EMBL" id="CAICTM010000432">
    <property type="protein sequence ID" value="CAB9510359.1"/>
    <property type="molecule type" value="Genomic_DNA"/>
</dbReference>
<dbReference type="SUPFAM" id="SSF54236">
    <property type="entry name" value="Ubiquitin-like"/>
    <property type="match status" value="1"/>
</dbReference>
<keyword evidence="5" id="KW-1185">Reference proteome</keyword>
<dbReference type="GO" id="GO:0005634">
    <property type="term" value="C:nucleus"/>
    <property type="evidence" value="ECO:0007669"/>
    <property type="project" value="TreeGrafter"/>
</dbReference>
<evidence type="ECO:0000256" key="2">
    <source>
        <dbReference type="SAM" id="Coils"/>
    </source>
</evidence>
<evidence type="ECO:0000259" key="3">
    <source>
        <dbReference type="PROSITE" id="PS50053"/>
    </source>
</evidence>
<dbReference type="GO" id="GO:0051087">
    <property type="term" value="F:protein-folding chaperone binding"/>
    <property type="evidence" value="ECO:0007669"/>
    <property type="project" value="InterPro"/>
</dbReference>
<dbReference type="AlphaFoldDB" id="A0A9N8E071"/>
<keyword evidence="2" id="KW-0175">Coiled coil</keyword>
<dbReference type="InterPro" id="IPR029071">
    <property type="entry name" value="Ubiquitin-like_domsf"/>
</dbReference>
<feature type="domain" description="Ubiquitin-like" evidence="3">
    <location>
        <begin position="5"/>
        <end position="76"/>
    </location>
</feature>
<protein>
    <recommendedName>
        <fullName evidence="3">Ubiquitin-like domain-containing protein</fullName>
    </recommendedName>
</protein>
<dbReference type="GO" id="GO:0050821">
    <property type="term" value="P:protein stabilization"/>
    <property type="evidence" value="ECO:0007669"/>
    <property type="project" value="TreeGrafter"/>
</dbReference>
<dbReference type="SUPFAM" id="SSF63491">
    <property type="entry name" value="BAG domain"/>
    <property type="match status" value="1"/>
</dbReference>
<feature type="coiled-coil region" evidence="2">
    <location>
        <begin position="81"/>
        <end position="154"/>
    </location>
</feature>
<evidence type="ECO:0000313" key="5">
    <source>
        <dbReference type="Proteomes" id="UP001153069"/>
    </source>
</evidence>
<accession>A0A9N8E071</accession>
<dbReference type="GO" id="GO:0016020">
    <property type="term" value="C:membrane"/>
    <property type="evidence" value="ECO:0007669"/>
    <property type="project" value="TreeGrafter"/>
</dbReference>
<evidence type="ECO:0000313" key="4">
    <source>
        <dbReference type="EMBL" id="CAB9510359.1"/>
    </source>
</evidence>
<gene>
    <name evidence="4" type="ORF">SEMRO_433_G141830.1</name>
</gene>
<organism evidence="4 5">
    <name type="scientific">Seminavis robusta</name>
    <dbReference type="NCBI Taxonomy" id="568900"/>
    <lineage>
        <taxon>Eukaryota</taxon>
        <taxon>Sar</taxon>
        <taxon>Stramenopiles</taxon>
        <taxon>Ochrophyta</taxon>
        <taxon>Bacillariophyta</taxon>
        <taxon>Bacillariophyceae</taxon>
        <taxon>Bacillariophycidae</taxon>
        <taxon>Naviculales</taxon>
        <taxon>Naviculaceae</taxon>
        <taxon>Seminavis</taxon>
    </lineage>
</organism>
<dbReference type="Pfam" id="PF00240">
    <property type="entry name" value="ubiquitin"/>
    <property type="match status" value="1"/>
</dbReference>
<dbReference type="InterPro" id="IPR003103">
    <property type="entry name" value="BAG_domain"/>
</dbReference>
<dbReference type="PANTHER" id="PTHR12329:SF16">
    <property type="entry name" value="BAG FAMILY MOLECULAR CHAPERONE REGULATOR 1"/>
    <property type="match status" value="1"/>
</dbReference>
<dbReference type="Gene3D" id="3.10.20.90">
    <property type="entry name" value="Phosphatidylinositol 3-kinase Catalytic Subunit, Chain A, domain 1"/>
    <property type="match status" value="1"/>
</dbReference>
<evidence type="ECO:0000256" key="1">
    <source>
        <dbReference type="ARBA" id="ARBA00023186"/>
    </source>
</evidence>
<dbReference type="Pfam" id="PF02179">
    <property type="entry name" value="BAG"/>
    <property type="match status" value="1"/>
</dbReference>
<dbReference type="PANTHER" id="PTHR12329">
    <property type="entry name" value="BCL2-ASSOCIATED ATHANOGENE"/>
    <property type="match status" value="1"/>
</dbReference>
<dbReference type="OrthoDB" id="417450at2759"/>
<dbReference type="Gene3D" id="1.20.58.120">
    <property type="entry name" value="BAG domain"/>
    <property type="match status" value="1"/>
</dbReference>
<dbReference type="GO" id="GO:0000774">
    <property type="term" value="F:adenyl-nucleotide exchange factor activity"/>
    <property type="evidence" value="ECO:0007669"/>
    <property type="project" value="TreeGrafter"/>
</dbReference>
<dbReference type="CDD" id="cd17039">
    <property type="entry name" value="Ubl_ubiquitin_like"/>
    <property type="match status" value="1"/>
</dbReference>
<reference evidence="4" key="1">
    <citation type="submission" date="2020-06" db="EMBL/GenBank/DDBJ databases">
        <authorList>
            <consortium name="Plant Systems Biology data submission"/>
        </authorList>
    </citation>
    <scope>NUCLEOTIDE SEQUENCE</scope>
    <source>
        <strain evidence="4">D6</strain>
    </source>
</reference>
<dbReference type="SMART" id="SM00213">
    <property type="entry name" value="UBQ"/>
    <property type="match status" value="1"/>
</dbReference>
<name>A0A9N8E071_9STRA</name>
<dbReference type="GO" id="GO:0005829">
    <property type="term" value="C:cytosol"/>
    <property type="evidence" value="ECO:0007669"/>
    <property type="project" value="TreeGrafter"/>
</dbReference>